<dbReference type="CDD" id="cd02440">
    <property type="entry name" value="AdoMet_MTases"/>
    <property type="match status" value="1"/>
</dbReference>
<gene>
    <name evidence="2" type="ORF">Amac_093330</name>
</gene>
<dbReference type="Pfam" id="PF13649">
    <property type="entry name" value="Methyltransf_25"/>
    <property type="match status" value="1"/>
</dbReference>
<dbReference type="SUPFAM" id="SSF46785">
    <property type="entry name" value="Winged helix' DNA-binding domain"/>
    <property type="match status" value="1"/>
</dbReference>
<sequence length="344" mass="37396">MEERKEHDIMTTIRDQAAVLMPHLAGYTAHRTIAIGIRQGLIRALAETPSGLTADKLAADLELDPFYVATWCRAAYGAQVCDRQGETYWLEPHMATLLLDTTSPAYVGGVFTVLEQDEMFGRFERVLASGERLWWDGCDPGFIAGVAGTGTPFYTRLIPAGLDQIPGLAERLSAGCRILETACGSGRGLLRLAGAYPACELTGVDGDAHSVANAAKLLGAEGVRAELVTSPLETMAPGEGFTLVLNNISMHECRDIDEVTRRSMDALESGGWFVISDFPFPASDAGLREVPGRIMSGIQFFEAQIGDQLLPREAYDELLARHGFTELGWFQLTPMHAVTYGRKP</sequence>
<reference evidence="2 3" key="1">
    <citation type="submission" date="2019-10" db="EMBL/GenBank/DDBJ databases">
        <title>Whole genome shotgun sequence of Acrocarpospora macrocephala NBRC 16266.</title>
        <authorList>
            <person name="Ichikawa N."/>
            <person name="Kimura A."/>
            <person name="Kitahashi Y."/>
            <person name="Komaki H."/>
            <person name="Oguchi A."/>
        </authorList>
    </citation>
    <scope>NUCLEOTIDE SEQUENCE [LARGE SCALE GENOMIC DNA]</scope>
    <source>
        <strain evidence="2 3">NBRC 16266</strain>
    </source>
</reference>
<dbReference type="Gene3D" id="3.40.50.150">
    <property type="entry name" value="Vaccinia Virus protein VP39"/>
    <property type="match status" value="1"/>
</dbReference>
<dbReference type="InterPro" id="IPR041698">
    <property type="entry name" value="Methyltransf_25"/>
</dbReference>
<evidence type="ECO:0000313" key="2">
    <source>
        <dbReference type="EMBL" id="GES15735.1"/>
    </source>
</evidence>
<dbReference type="PANTHER" id="PTHR45128">
    <property type="entry name" value="METHYLTRANSFERASE TYPE 11"/>
    <property type="match status" value="1"/>
</dbReference>
<evidence type="ECO:0000313" key="3">
    <source>
        <dbReference type="Proteomes" id="UP000331127"/>
    </source>
</evidence>
<comment type="caution">
    <text evidence="2">The sequence shown here is derived from an EMBL/GenBank/DDBJ whole genome shotgun (WGS) entry which is preliminary data.</text>
</comment>
<feature type="domain" description="Methyltransferase" evidence="1">
    <location>
        <begin position="178"/>
        <end position="271"/>
    </location>
</feature>
<proteinExistence type="predicted"/>
<evidence type="ECO:0000259" key="1">
    <source>
        <dbReference type="Pfam" id="PF13649"/>
    </source>
</evidence>
<keyword evidence="3" id="KW-1185">Reference proteome</keyword>
<dbReference type="Gene3D" id="1.10.10.10">
    <property type="entry name" value="Winged helix-like DNA-binding domain superfamily/Winged helix DNA-binding domain"/>
    <property type="match status" value="1"/>
</dbReference>
<dbReference type="EMBL" id="BLAE01000082">
    <property type="protein sequence ID" value="GES15735.1"/>
    <property type="molecule type" value="Genomic_DNA"/>
</dbReference>
<dbReference type="InterPro" id="IPR036388">
    <property type="entry name" value="WH-like_DNA-bd_sf"/>
</dbReference>
<dbReference type="InterPro" id="IPR029063">
    <property type="entry name" value="SAM-dependent_MTases_sf"/>
</dbReference>
<dbReference type="Proteomes" id="UP000331127">
    <property type="component" value="Unassembled WGS sequence"/>
</dbReference>
<dbReference type="InterPro" id="IPR036390">
    <property type="entry name" value="WH_DNA-bd_sf"/>
</dbReference>
<dbReference type="SUPFAM" id="SSF53335">
    <property type="entry name" value="S-adenosyl-L-methionine-dependent methyltransferases"/>
    <property type="match status" value="1"/>
</dbReference>
<organism evidence="2 3">
    <name type="scientific">Acrocarpospora macrocephala</name>
    <dbReference type="NCBI Taxonomy" id="150177"/>
    <lineage>
        <taxon>Bacteria</taxon>
        <taxon>Bacillati</taxon>
        <taxon>Actinomycetota</taxon>
        <taxon>Actinomycetes</taxon>
        <taxon>Streptosporangiales</taxon>
        <taxon>Streptosporangiaceae</taxon>
        <taxon>Acrocarpospora</taxon>
    </lineage>
</organism>
<protein>
    <recommendedName>
        <fullName evidence="1">Methyltransferase domain-containing protein</fullName>
    </recommendedName>
</protein>
<name>A0A5M3X1Z1_9ACTN</name>
<accession>A0A5M3X1Z1</accession>
<dbReference type="AlphaFoldDB" id="A0A5M3X1Z1"/>
<dbReference type="InterPro" id="IPR053173">
    <property type="entry name" value="SAM-binding_MTase"/>
</dbReference>